<dbReference type="GO" id="GO:0016747">
    <property type="term" value="F:acyltransferase activity, transferring groups other than amino-acyl groups"/>
    <property type="evidence" value="ECO:0007669"/>
    <property type="project" value="InterPro"/>
</dbReference>
<dbReference type="SUPFAM" id="SSF55729">
    <property type="entry name" value="Acyl-CoA N-acyltransferases (Nat)"/>
    <property type="match status" value="1"/>
</dbReference>
<proteinExistence type="predicted"/>
<dbReference type="PROSITE" id="PS51186">
    <property type="entry name" value="GNAT"/>
    <property type="match status" value="1"/>
</dbReference>
<gene>
    <name evidence="4" type="ORF">E6C51_13820</name>
</gene>
<reference evidence="4 5" key="1">
    <citation type="submission" date="2019-04" db="EMBL/GenBank/DDBJ databases">
        <title>Rhizobium terrae sp. nov., isolated from a paddy soil.</title>
        <authorList>
            <person name="Lin S.-Y."/>
            <person name="Hameed A."/>
            <person name="Huang H.-I."/>
            <person name="Young C.-C."/>
        </authorList>
    </citation>
    <scope>NUCLEOTIDE SEQUENCE [LARGE SCALE GENOMIC DNA]</scope>
    <source>
        <strain evidence="4 5">CC-HIH110</strain>
    </source>
</reference>
<evidence type="ECO:0000256" key="2">
    <source>
        <dbReference type="ARBA" id="ARBA00023315"/>
    </source>
</evidence>
<keyword evidence="1 4" id="KW-0808">Transferase</keyword>
<dbReference type="Proteomes" id="UP000310754">
    <property type="component" value="Unassembled WGS sequence"/>
</dbReference>
<dbReference type="CDD" id="cd04301">
    <property type="entry name" value="NAT_SF"/>
    <property type="match status" value="1"/>
</dbReference>
<organism evidence="4 5">
    <name type="scientific">Allorhizobium terrae</name>
    <dbReference type="NCBI Taxonomy" id="1848972"/>
    <lineage>
        <taxon>Bacteria</taxon>
        <taxon>Pseudomonadati</taxon>
        <taxon>Pseudomonadota</taxon>
        <taxon>Alphaproteobacteria</taxon>
        <taxon>Hyphomicrobiales</taxon>
        <taxon>Rhizobiaceae</taxon>
        <taxon>Rhizobium/Agrobacterium group</taxon>
        <taxon>Allorhizobium</taxon>
    </lineage>
</organism>
<comment type="caution">
    <text evidence="4">The sequence shown here is derived from an EMBL/GenBank/DDBJ whole genome shotgun (WGS) entry which is preliminary data.</text>
</comment>
<dbReference type="PANTHER" id="PTHR43877:SF2">
    <property type="entry name" value="AMINOALKYLPHOSPHONATE N-ACETYLTRANSFERASE-RELATED"/>
    <property type="match status" value="1"/>
</dbReference>
<dbReference type="InterPro" id="IPR050832">
    <property type="entry name" value="Bact_Acetyltransf"/>
</dbReference>
<dbReference type="InterPro" id="IPR016181">
    <property type="entry name" value="Acyl_CoA_acyltransferase"/>
</dbReference>
<evidence type="ECO:0000256" key="1">
    <source>
        <dbReference type="ARBA" id="ARBA00022679"/>
    </source>
</evidence>
<feature type="domain" description="N-acetyltransferase" evidence="3">
    <location>
        <begin position="2"/>
        <end position="163"/>
    </location>
</feature>
<evidence type="ECO:0000313" key="4">
    <source>
        <dbReference type="EMBL" id="THF48955.1"/>
    </source>
</evidence>
<keyword evidence="5" id="KW-1185">Reference proteome</keyword>
<sequence length="179" mass="19372">MTIMRALNAHQAREAIPALCDILCDCVEGGASVGFMQPIETDTARAFWHGVADAVEAGDVVLLAAEQEGKIVGTVQLSLNQPPNQPHRADVKKLLVHRSARGLGLSRLLMTELEKQAVLARKSLLVLDTATGEAAEVIYQKLGWSKAGVVPDYALFPDGRFCDTSIFYKRIENTSTANP</sequence>
<accession>A0A4S3ZTR8</accession>
<dbReference type="EMBL" id="SSOA01000007">
    <property type="protein sequence ID" value="THF48955.1"/>
    <property type="molecule type" value="Genomic_DNA"/>
</dbReference>
<evidence type="ECO:0000259" key="3">
    <source>
        <dbReference type="PROSITE" id="PS51186"/>
    </source>
</evidence>
<evidence type="ECO:0000313" key="5">
    <source>
        <dbReference type="Proteomes" id="UP000310754"/>
    </source>
</evidence>
<dbReference type="RefSeq" id="WP_190236395.1">
    <property type="nucleotide sequence ID" value="NZ_SSOA01000007.1"/>
</dbReference>
<dbReference type="InterPro" id="IPR000182">
    <property type="entry name" value="GNAT_dom"/>
</dbReference>
<dbReference type="PANTHER" id="PTHR43877">
    <property type="entry name" value="AMINOALKYLPHOSPHONATE N-ACETYLTRANSFERASE-RELATED-RELATED"/>
    <property type="match status" value="1"/>
</dbReference>
<dbReference type="AlphaFoldDB" id="A0A4S3ZTR8"/>
<keyword evidence="2" id="KW-0012">Acyltransferase</keyword>
<protein>
    <submittedName>
        <fullName evidence="4">GNAT family N-acetyltransferase</fullName>
    </submittedName>
</protein>
<dbReference type="Gene3D" id="3.40.630.30">
    <property type="match status" value="1"/>
</dbReference>
<name>A0A4S3ZTR8_9HYPH</name>
<dbReference type="Pfam" id="PF00583">
    <property type="entry name" value="Acetyltransf_1"/>
    <property type="match status" value="1"/>
</dbReference>